<dbReference type="Gramene" id="ERN14710">
    <property type="protein sequence ID" value="ERN14710"/>
    <property type="gene ID" value="AMTR_s00038p00226330"/>
</dbReference>
<dbReference type="AlphaFoldDB" id="U5CXM1"/>
<evidence type="ECO:0000313" key="4">
    <source>
        <dbReference type="Proteomes" id="UP000017836"/>
    </source>
</evidence>
<dbReference type="Proteomes" id="UP000017836">
    <property type="component" value="Unassembled WGS sequence"/>
</dbReference>
<dbReference type="SUPFAM" id="SSF53756">
    <property type="entry name" value="UDP-Glycosyltransferase/glycogen phosphorylase"/>
    <property type="match status" value="1"/>
</dbReference>
<dbReference type="HOGENOM" id="CLU_001724_6_4_1"/>
<dbReference type="Pfam" id="PF26168">
    <property type="entry name" value="Glyco_transf_N"/>
    <property type="match status" value="1"/>
</dbReference>
<evidence type="ECO:0000259" key="2">
    <source>
        <dbReference type="Pfam" id="PF26168"/>
    </source>
</evidence>
<dbReference type="PANTHER" id="PTHR11926:SF1547">
    <property type="entry name" value="GLYCOSYLTRANSFERASE"/>
    <property type="match status" value="1"/>
</dbReference>
<dbReference type="EMBL" id="KI392532">
    <property type="protein sequence ID" value="ERN14710.1"/>
    <property type="molecule type" value="Genomic_DNA"/>
</dbReference>
<sequence>MGSTSSEILHALCIPYPAQGHINPMMHLAKLLHARGFYITFVNTESDHERVTIPGGALELKHLEDFNLESIPYGLHGGTTDPASLLTATMKNFLESFQGFGFETQWLHRNPSAYLHNFG</sequence>
<feature type="domain" description="Glycosyltransferase N-terminal" evidence="2">
    <location>
        <begin position="12"/>
        <end position="63"/>
    </location>
</feature>
<dbReference type="eggNOG" id="KOG1192">
    <property type="taxonomic scope" value="Eukaryota"/>
</dbReference>
<dbReference type="Gene3D" id="3.40.50.2000">
    <property type="entry name" value="Glycogen Phosphorylase B"/>
    <property type="match status" value="1"/>
</dbReference>
<accession>U5CXM1</accession>
<evidence type="ECO:0000313" key="3">
    <source>
        <dbReference type="EMBL" id="ERN14710.1"/>
    </source>
</evidence>
<protein>
    <recommendedName>
        <fullName evidence="2">Glycosyltransferase N-terminal domain-containing protein</fullName>
    </recommendedName>
</protein>
<proteinExistence type="inferred from homology"/>
<evidence type="ECO:0000256" key="1">
    <source>
        <dbReference type="ARBA" id="ARBA00009995"/>
    </source>
</evidence>
<dbReference type="InterPro" id="IPR058980">
    <property type="entry name" value="Glyco_transf_N"/>
</dbReference>
<gene>
    <name evidence="3" type="ORF">AMTR_s00038p00226330</name>
</gene>
<name>U5CXM1_AMBTC</name>
<keyword evidence="4" id="KW-1185">Reference proteome</keyword>
<organism evidence="3 4">
    <name type="scientific">Amborella trichopoda</name>
    <dbReference type="NCBI Taxonomy" id="13333"/>
    <lineage>
        <taxon>Eukaryota</taxon>
        <taxon>Viridiplantae</taxon>
        <taxon>Streptophyta</taxon>
        <taxon>Embryophyta</taxon>
        <taxon>Tracheophyta</taxon>
        <taxon>Spermatophyta</taxon>
        <taxon>Magnoliopsida</taxon>
        <taxon>Amborellales</taxon>
        <taxon>Amborellaceae</taxon>
        <taxon>Amborella</taxon>
    </lineage>
</organism>
<comment type="similarity">
    <text evidence="1">Belongs to the UDP-glycosyltransferase family.</text>
</comment>
<dbReference type="PANTHER" id="PTHR11926">
    <property type="entry name" value="GLUCOSYL/GLUCURONOSYL TRANSFERASES"/>
    <property type="match status" value="1"/>
</dbReference>
<reference evidence="4" key="1">
    <citation type="journal article" date="2013" name="Science">
        <title>The Amborella genome and the evolution of flowering plants.</title>
        <authorList>
            <consortium name="Amborella Genome Project"/>
        </authorList>
    </citation>
    <scope>NUCLEOTIDE SEQUENCE [LARGE SCALE GENOMIC DNA]</scope>
</reference>